<comment type="caution">
    <text evidence="3">The sequence shown here is derived from an EMBL/GenBank/DDBJ whole genome shotgun (WGS) entry which is preliminary data.</text>
</comment>
<name>A0A7W5CJU9_9MICO</name>
<feature type="transmembrane region" description="Helical" evidence="1">
    <location>
        <begin position="306"/>
        <end position="326"/>
    </location>
</feature>
<dbReference type="Proteomes" id="UP000543579">
    <property type="component" value="Unassembled WGS sequence"/>
</dbReference>
<dbReference type="InterPro" id="IPR007138">
    <property type="entry name" value="ABM_dom"/>
</dbReference>
<keyword evidence="1" id="KW-0472">Membrane</keyword>
<evidence type="ECO:0000259" key="2">
    <source>
        <dbReference type="Pfam" id="PF03992"/>
    </source>
</evidence>
<dbReference type="InterPro" id="IPR038762">
    <property type="entry name" value="ABM_predict"/>
</dbReference>
<dbReference type="RefSeq" id="WP_183420409.1">
    <property type="nucleotide sequence ID" value="NZ_JACHXY010000003.1"/>
</dbReference>
<dbReference type="PANTHER" id="PTHR40057:SF1">
    <property type="entry name" value="SLR1162 PROTEIN"/>
    <property type="match status" value="1"/>
</dbReference>
<dbReference type="Gene3D" id="3.30.70.100">
    <property type="match status" value="2"/>
</dbReference>
<protein>
    <recommendedName>
        <fullName evidence="2">ABM domain-containing protein</fullName>
    </recommendedName>
</protein>
<keyword evidence="1" id="KW-1133">Transmembrane helix</keyword>
<evidence type="ECO:0000256" key="1">
    <source>
        <dbReference type="SAM" id="Phobius"/>
    </source>
</evidence>
<accession>A0A7W5CJU9</accession>
<feature type="domain" description="ABM" evidence="2">
    <location>
        <begin position="24"/>
        <end position="94"/>
    </location>
</feature>
<dbReference type="PANTHER" id="PTHR40057">
    <property type="entry name" value="SLR1162 PROTEIN"/>
    <property type="match status" value="1"/>
</dbReference>
<feature type="transmembrane region" description="Helical" evidence="1">
    <location>
        <begin position="265"/>
        <end position="285"/>
    </location>
</feature>
<gene>
    <name evidence="3" type="ORF">FHS07_002720</name>
</gene>
<dbReference type="AlphaFoldDB" id="A0A7W5CJU9"/>
<dbReference type="SUPFAM" id="SSF54909">
    <property type="entry name" value="Dimeric alpha+beta barrel"/>
    <property type="match status" value="2"/>
</dbReference>
<reference evidence="3 4" key="1">
    <citation type="submission" date="2020-08" db="EMBL/GenBank/DDBJ databases">
        <title>Genomic Encyclopedia of Type Strains, Phase III (KMG-III): the genomes of soil and plant-associated and newly described type strains.</title>
        <authorList>
            <person name="Whitman W."/>
        </authorList>
    </citation>
    <scope>NUCLEOTIDE SEQUENCE [LARGE SCALE GENOMIC DNA]</scope>
    <source>
        <strain evidence="3 4">CECT 8356</strain>
    </source>
</reference>
<sequence>MQRLAVADERPTSGEVSGADDTAVTLVTHRKVAARDVEAFEGWLERSGRALTGTPGYLGSTVISPSESRDDWTLVQRFTDAAAARAWLDGSARRELYEQIADVEVIDEEVTLFRENPSPGDEVSVLISSTVPPALEADYLAWQKRISDVEAQFRGFRGHRIQRPVPGVQDEWVVILTFDTADNLATWIDSPERTRLLEEGERFNADLSVAASSFGFDFWTPAGETARESVMKNNLLVLAALYPIVFGWSYFVSTPLFDGPHAIPFWLSLFVGNFVSTQLLGWFVMPRVFKMFAWWLKPKPGWRAQALGFGILIVVYGASMALYAWLLSLAA</sequence>
<keyword evidence="1" id="KW-0812">Transmembrane</keyword>
<dbReference type="Pfam" id="PF03992">
    <property type="entry name" value="ABM"/>
    <property type="match status" value="1"/>
</dbReference>
<evidence type="ECO:0000313" key="4">
    <source>
        <dbReference type="Proteomes" id="UP000543579"/>
    </source>
</evidence>
<dbReference type="InterPro" id="IPR011008">
    <property type="entry name" value="Dimeric_a/b-barrel"/>
</dbReference>
<dbReference type="EMBL" id="JACHXY010000003">
    <property type="protein sequence ID" value="MBB3159002.1"/>
    <property type="molecule type" value="Genomic_DNA"/>
</dbReference>
<evidence type="ECO:0000313" key="3">
    <source>
        <dbReference type="EMBL" id="MBB3159002.1"/>
    </source>
</evidence>
<proteinExistence type="predicted"/>
<feature type="transmembrane region" description="Helical" evidence="1">
    <location>
        <begin position="235"/>
        <end position="253"/>
    </location>
</feature>
<organism evidence="3 4">
    <name type="scientific">Microbacterium proteolyticum</name>
    <dbReference type="NCBI Taxonomy" id="1572644"/>
    <lineage>
        <taxon>Bacteria</taxon>
        <taxon>Bacillati</taxon>
        <taxon>Actinomycetota</taxon>
        <taxon>Actinomycetes</taxon>
        <taxon>Micrococcales</taxon>
        <taxon>Microbacteriaceae</taxon>
        <taxon>Microbacterium</taxon>
    </lineage>
</organism>